<dbReference type="InterPro" id="IPR001304">
    <property type="entry name" value="C-type_lectin-like"/>
</dbReference>
<accession>A0AAV2PZW8</accession>
<organism evidence="2 3">
    <name type="scientific">Meganyctiphanes norvegica</name>
    <name type="common">Northern krill</name>
    <name type="synonym">Thysanopoda norvegica</name>
    <dbReference type="NCBI Taxonomy" id="48144"/>
    <lineage>
        <taxon>Eukaryota</taxon>
        <taxon>Metazoa</taxon>
        <taxon>Ecdysozoa</taxon>
        <taxon>Arthropoda</taxon>
        <taxon>Crustacea</taxon>
        <taxon>Multicrustacea</taxon>
        <taxon>Malacostraca</taxon>
        <taxon>Eumalacostraca</taxon>
        <taxon>Eucarida</taxon>
        <taxon>Euphausiacea</taxon>
        <taxon>Euphausiidae</taxon>
        <taxon>Meganyctiphanes</taxon>
    </lineage>
</organism>
<dbReference type="Gene3D" id="3.10.100.10">
    <property type="entry name" value="Mannose-Binding Protein A, subunit A"/>
    <property type="match status" value="1"/>
</dbReference>
<dbReference type="PANTHER" id="PTHR22801:SF63">
    <property type="entry name" value="C-TYPE LECTIN DOMAIN-CONTAINING PROTEIN"/>
    <property type="match status" value="1"/>
</dbReference>
<dbReference type="InterPro" id="IPR016187">
    <property type="entry name" value="CTDL_fold"/>
</dbReference>
<sequence length="136" mass="16239">IWDTSYIRLMLMRKSHEEARSDCVIQRGNLVTIKDISDSGDDKEKKAKYLNNKLLYDLMVKHNIWKAYIGLSDDKKEGEWKWPDGGAVEWQNWDWNGVWNRTDYNCAVITNGFENAPWKHINCNHRTYYFCQIPMF</sequence>
<name>A0AAV2PZW8_MEGNR</name>
<keyword evidence="3" id="KW-1185">Reference proteome</keyword>
<dbReference type="EMBL" id="CAXKWB010002877">
    <property type="protein sequence ID" value="CAL4067922.1"/>
    <property type="molecule type" value="Genomic_DNA"/>
</dbReference>
<feature type="non-terminal residue" evidence="2">
    <location>
        <position position="1"/>
    </location>
</feature>
<comment type="caution">
    <text evidence="2">The sequence shown here is derived from an EMBL/GenBank/DDBJ whole genome shotgun (WGS) entry which is preliminary data.</text>
</comment>
<dbReference type="SUPFAM" id="SSF56436">
    <property type="entry name" value="C-type lectin-like"/>
    <property type="match status" value="1"/>
</dbReference>
<dbReference type="SMART" id="SM00034">
    <property type="entry name" value="CLECT"/>
    <property type="match status" value="1"/>
</dbReference>
<evidence type="ECO:0000259" key="1">
    <source>
        <dbReference type="PROSITE" id="PS50041"/>
    </source>
</evidence>
<feature type="domain" description="C-type lectin" evidence="1">
    <location>
        <begin position="1"/>
        <end position="132"/>
    </location>
</feature>
<evidence type="ECO:0000313" key="3">
    <source>
        <dbReference type="Proteomes" id="UP001497623"/>
    </source>
</evidence>
<gene>
    <name evidence="2" type="ORF">MNOR_LOCUS6804</name>
</gene>
<dbReference type="PANTHER" id="PTHR22801">
    <property type="entry name" value="LITHOSTATHINE"/>
    <property type="match status" value="1"/>
</dbReference>
<dbReference type="Proteomes" id="UP001497623">
    <property type="component" value="Unassembled WGS sequence"/>
</dbReference>
<dbReference type="AlphaFoldDB" id="A0AAV2PZW8"/>
<dbReference type="CDD" id="cd00037">
    <property type="entry name" value="CLECT"/>
    <property type="match status" value="1"/>
</dbReference>
<evidence type="ECO:0000313" key="2">
    <source>
        <dbReference type="EMBL" id="CAL4067922.1"/>
    </source>
</evidence>
<proteinExistence type="predicted"/>
<dbReference type="PROSITE" id="PS50041">
    <property type="entry name" value="C_TYPE_LECTIN_2"/>
    <property type="match status" value="1"/>
</dbReference>
<dbReference type="InterPro" id="IPR016186">
    <property type="entry name" value="C-type_lectin-like/link_sf"/>
</dbReference>
<dbReference type="Pfam" id="PF00059">
    <property type="entry name" value="Lectin_C"/>
    <property type="match status" value="1"/>
</dbReference>
<reference evidence="2 3" key="1">
    <citation type="submission" date="2024-05" db="EMBL/GenBank/DDBJ databases">
        <authorList>
            <person name="Wallberg A."/>
        </authorList>
    </citation>
    <scope>NUCLEOTIDE SEQUENCE [LARGE SCALE GENOMIC DNA]</scope>
</reference>
<protein>
    <recommendedName>
        <fullName evidence="1">C-type lectin domain-containing protein</fullName>
    </recommendedName>
</protein>
<dbReference type="InterPro" id="IPR050801">
    <property type="entry name" value="Ca-Dep_Lectins_ImmuneDev"/>
</dbReference>